<organism evidence="2 3">
    <name type="scientific">Microbispora triticiradicis</name>
    <dbReference type="NCBI Taxonomy" id="2200763"/>
    <lineage>
        <taxon>Bacteria</taxon>
        <taxon>Bacillati</taxon>
        <taxon>Actinomycetota</taxon>
        <taxon>Actinomycetes</taxon>
        <taxon>Streptosporangiales</taxon>
        <taxon>Streptosporangiaceae</taxon>
        <taxon>Microbispora</taxon>
    </lineage>
</organism>
<keyword evidence="3" id="KW-1185">Reference proteome</keyword>
<comment type="caution">
    <text evidence="2">The sequence shown here is derived from an EMBL/GenBank/DDBJ whole genome shotgun (WGS) entry which is preliminary data.</text>
</comment>
<reference evidence="2" key="1">
    <citation type="submission" date="2019-05" db="EMBL/GenBank/DDBJ databases">
        <title>Isolation, diversity and antifungal activity of Actinobacteria from wheat.</title>
        <authorList>
            <person name="Yu B."/>
        </authorList>
    </citation>
    <scope>NUCLEOTIDE SEQUENCE [LARGE SCALE GENOMIC DNA]</scope>
    <source>
        <strain evidence="2">NEAU-HEGS1-5</strain>
    </source>
</reference>
<dbReference type="EMBL" id="VANP01000002">
    <property type="protein sequence ID" value="TLP64094.1"/>
    <property type="molecule type" value="Genomic_DNA"/>
</dbReference>
<dbReference type="AlphaFoldDB" id="A0A5R8ZF90"/>
<feature type="signal peptide" evidence="1">
    <location>
        <begin position="1"/>
        <end position="26"/>
    </location>
</feature>
<evidence type="ECO:0000313" key="3">
    <source>
        <dbReference type="Proteomes" id="UP000309033"/>
    </source>
</evidence>
<sequence length="122" mass="12657">MGPARRYALTVLALAALLLTPLGVTAAWASGTGPAGSFRTSEWKVLPEGVATANSAVAAETSYCIPVAGPGVQMTFYCDIKQLSTLKVYCTGVTVIITLNVGRWAPSGSCPGYSGYTLQPRV</sequence>
<accession>A0A5R8ZF90</accession>
<keyword evidence="1" id="KW-0732">Signal</keyword>
<dbReference type="Proteomes" id="UP000309033">
    <property type="component" value="Unassembled WGS sequence"/>
</dbReference>
<gene>
    <name evidence="2" type="ORF">FED44_07835</name>
</gene>
<proteinExistence type="predicted"/>
<feature type="chain" id="PRO_5039686496" evidence="1">
    <location>
        <begin position="27"/>
        <end position="122"/>
    </location>
</feature>
<name>A0A5R8ZF90_9ACTN</name>
<evidence type="ECO:0000256" key="1">
    <source>
        <dbReference type="SAM" id="SignalP"/>
    </source>
</evidence>
<protein>
    <submittedName>
        <fullName evidence="2">Uncharacterized protein</fullName>
    </submittedName>
</protein>
<evidence type="ECO:0000313" key="2">
    <source>
        <dbReference type="EMBL" id="TLP64094.1"/>
    </source>
</evidence>